<name>A0A0M8P570_9EURO</name>
<gene>
    <name evidence="1" type="ORF">ACN38_g8511</name>
</gene>
<comment type="caution">
    <text evidence="1">The sequence shown here is derived from an EMBL/GenBank/DDBJ whole genome shotgun (WGS) entry which is preliminary data.</text>
</comment>
<proteinExistence type="predicted"/>
<dbReference type="AlphaFoldDB" id="A0A0M8P570"/>
<accession>A0A0M8P570</accession>
<dbReference type="SUPFAM" id="SSF51735">
    <property type="entry name" value="NAD(P)-binding Rossmann-fold domains"/>
    <property type="match status" value="1"/>
</dbReference>
<protein>
    <submittedName>
        <fullName evidence="1">Uncharacterized protein</fullName>
    </submittedName>
</protein>
<reference evidence="1 2" key="1">
    <citation type="submission" date="2015-08" db="EMBL/GenBank/DDBJ databases">
        <title>Genome sequencing of Penicillium nordicum.</title>
        <authorList>
            <person name="Nguyen H.D."/>
            <person name="Seifert K.A."/>
        </authorList>
    </citation>
    <scope>NUCLEOTIDE SEQUENCE [LARGE SCALE GENOMIC DNA]</scope>
    <source>
        <strain evidence="1 2">DAOMC 185683</strain>
    </source>
</reference>
<evidence type="ECO:0000313" key="2">
    <source>
        <dbReference type="Proteomes" id="UP000037696"/>
    </source>
</evidence>
<dbReference type="EMBL" id="LHQQ01000156">
    <property type="protein sequence ID" value="KOS40640.1"/>
    <property type="molecule type" value="Genomic_DNA"/>
</dbReference>
<organism evidence="1 2">
    <name type="scientific">Penicillium nordicum</name>
    <dbReference type="NCBI Taxonomy" id="229535"/>
    <lineage>
        <taxon>Eukaryota</taxon>
        <taxon>Fungi</taxon>
        <taxon>Dikarya</taxon>
        <taxon>Ascomycota</taxon>
        <taxon>Pezizomycotina</taxon>
        <taxon>Eurotiomycetes</taxon>
        <taxon>Eurotiomycetidae</taxon>
        <taxon>Eurotiales</taxon>
        <taxon>Aspergillaceae</taxon>
        <taxon>Penicillium</taxon>
    </lineage>
</organism>
<keyword evidence="2" id="KW-1185">Reference proteome</keyword>
<dbReference type="Gene3D" id="3.40.50.720">
    <property type="entry name" value="NAD(P)-binding Rossmann-like Domain"/>
    <property type="match status" value="1"/>
</dbReference>
<evidence type="ECO:0000313" key="1">
    <source>
        <dbReference type="EMBL" id="KOS40640.1"/>
    </source>
</evidence>
<dbReference type="InterPro" id="IPR036291">
    <property type="entry name" value="NAD(P)-bd_dom_sf"/>
</dbReference>
<dbReference type="STRING" id="229535.A0A0M8P570"/>
<sequence>MTATFLPLLRVSKYYDRRIVNVTSGLGQIDVAYSSTSEYSAKIWELPVYRSAAPGFCRTNFGGGQGVESAAEGVRPIVWAATEGSPKELFGKLVDDENTLVEFGW</sequence>
<dbReference type="Proteomes" id="UP000037696">
    <property type="component" value="Unassembled WGS sequence"/>
</dbReference>
<dbReference type="OrthoDB" id="191139at2759"/>